<feature type="compositionally biased region" description="Basic and acidic residues" evidence="1">
    <location>
        <begin position="181"/>
        <end position="195"/>
    </location>
</feature>
<sequence>AGLTEGLERGSRSIRPQGRVEVEQPSAKPATGSSHPSSAGAQRAAAQKPGAEVCPRGVPGVPAGKGALLCQEAIASREDSGVPPGRESPAKVLEKGSSQPEPLVPGGSQGSERVPAKSQSAGVVPAGAGKASGTAGRQAEVCPGEIRADSSIKIEVCPWEESGSERWVPGKALGKGGSEGDASHPGEKLGMEKAPGKTLELPKAASERAGSAEGRMAEICPWETGERGRSIRAEICPWDGSSQQGSPSPGEGAEQPVMGLVAKHPALPKTSSKQTGTTDSKKANICPWEEEDEPLPKTEICPWEEPAAPLGKERLSQDTHEASKGENKPGS</sequence>
<feature type="compositionally biased region" description="Polar residues" evidence="1">
    <location>
        <begin position="269"/>
        <end position="278"/>
    </location>
</feature>
<accession>A0A7K7FKA6</accession>
<feature type="compositionally biased region" description="Basic and acidic residues" evidence="1">
    <location>
        <begin position="1"/>
        <end position="11"/>
    </location>
</feature>
<dbReference type="Proteomes" id="UP000557271">
    <property type="component" value="Unassembled WGS sequence"/>
</dbReference>
<evidence type="ECO:0000313" key="2">
    <source>
        <dbReference type="EMBL" id="NWY57518.1"/>
    </source>
</evidence>
<keyword evidence="3" id="KW-1185">Reference proteome</keyword>
<feature type="region of interest" description="Disordered" evidence="1">
    <location>
        <begin position="161"/>
        <end position="331"/>
    </location>
</feature>
<protein>
    <submittedName>
        <fullName evidence="2">GP179 protein</fullName>
    </submittedName>
</protein>
<evidence type="ECO:0000256" key="1">
    <source>
        <dbReference type="SAM" id="MobiDB-lite"/>
    </source>
</evidence>
<proteinExistence type="predicted"/>
<dbReference type="EMBL" id="VZSF01006662">
    <property type="protein sequence ID" value="NWY57518.1"/>
    <property type="molecule type" value="Genomic_DNA"/>
</dbReference>
<feature type="compositionally biased region" description="Low complexity" evidence="1">
    <location>
        <begin position="240"/>
        <end position="252"/>
    </location>
</feature>
<name>A0A7K7FKA6_CHIMN</name>
<feature type="region of interest" description="Disordered" evidence="1">
    <location>
        <begin position="1"/>
        <end position="62"/>
    </location>
</feature>
<reference evidence="2 3" key="1">
    <citation type="submission" date="2019-09" db="EMBL/GenBank/DDBJ databases">
        <title>Bird 10,000 Genomes (B10K) Project - Family phase.</title>
        <authorList>
            <person name="Zhang G."/>
        </authorList>
    </citation>
    <scope>NUCLEOTIDE SEQUENCE [LARGE SCALE GENOMIC DNA]</scope>
    <source>
        <strain evidence="2">B10K-UC-030-51</strain>
    </source>
</reference>
<gene>
    <name evidence="2" type="primary">Gpr179_0</name>
    <name evidence="2" type="ORF">CHIMIN_R15318</name>
</gene>
<feature type="compositionally biased region" description="Polar residues" evidence="1">
    <location>
        <begin position="31"/>
        <end position="40"/>
    </location>
</feature>
<organism evidence="2 3">
    <name type="scientific">Chionis minor</name>
    <name type="common">Black-faced sheathbill</name>
    <dbReference type="NCBI Taxonomy" id="227182"/>
    <lineage>
        <taxon>Eukaryota</taxon>
        <taxon>Metazoa</taxon>
        <taxon>Chordata</taxon>
        <taxon>Craniata</taxon>
        <taxon>Vertebrata</taxon>
        <taxon>Euteleostomi</taxon>
        <taxon>Archelosauria</taxon>
        <taxon>Archosauria</taxon>
        <taxon>Dinosauria</taxon>
        <taxon>Saurischia</taxon>
        <taxon>Theropoda</taxon>
        <taxon>Coelurosauria</taxon>
        <taxon>Aves</taxon>
        <taxon>Neognathae</taxon>
        <taxon>Neoaves</taxon>
        <taxon>Charadriiformes</taxon>
        <taxon>Chionididae</taxon>
        <taxon>Chionis</taxon>
    </lineage>
</organism>
<dbReference type="AlphaFoldDB" id="A0A7K7FKA6"/>
<evidence type="ECO:0000313" key="3">
    <source>
        <dbReference type="Proteomes" id="UP000557271"/>
    </source>
</evidence>
<dbReference type="OrthoDB" id="5823771at2759"/>
<feature type="region of interest" description="Disordered" evidence="1">
    <location>
        <begin position="75"/>
        <end position="139"/>
    </location>
</feature>
<feature type="non-terminal residue" evidence="2">
    <location>
        <position position="331"/>
    </location>
</feature>
<feature type="non-terminal residue" evidence="2">
    <location>
        <position position="1"/>
    </location>
</feature>
<feature type="compositionally biased region" description="Basic and acidic residues" evidence="1">
    <location>
        <begin position="311"/>
        <end position="331"/>
    </location>
</feature>
<comment type="caution">
    <text evidence="2">The sequence shown here is derived from an EMBL/GenBank/DDBJ whole genome shotgun (WGS) entry which is preliminary data.</text>
</comment>